<evidence type="ECO:0000256" key="11">
    <source>
        <dbReference type="SAM" id="SignalP"/>
    </source>
</evidence>
<keyword evidence="5 10" id="KW-0145">Chemotaxis</keyword>
<keyword evidence="6" id="KW-0812">Transmembrane</keyword>
<evidence type="ECO:0000256" key="1">
    <source>
        <dbReference type="ARBA" id="ARBA00002254"/>
    </source>
</evidence>
<evidence type="ECO:0000256" key="2">
    <source>
        <dbReference type="ARBA" id="ARBA00004162"/>
    </source>
</evidence>
<dbReference type="PANTHER" id="PTHR35091">
    <property type="entry name" value="FLAGELLAR PROTEIN FLIL"/>
    <property type="match status" value="1"/>
</dbReference>
<proteinExistence type="inferred from homology"/>
<gene>
    <name evidence="12" type="ORF">DNJ96_03185</name>
</gene>
<reference evidence="12 13" key="1">
    <citation type="submission" date="2018-06" db="EMBL/GenBank/DDBJ databases">
        <title>Three novel Pseudomonas species isolated from symptomatic oak.</title>
        <authorList>
            <person name="Bueno-Gonzalez V."/>
            <person name="Brady C."/>
        </authorList>
    </citation>
    <scope>NUCLEOTIDE SEQUENCE [LARGE SCALE GENOMIC DNA]</scope>
    <source>
        <strain evidence="12 13">P17C</strain>
    </source>
</reference>
<dbReference type="EMBL" id="QJUP01000002">
    <property type="protein sequence ID" value="TBU99328.1"/>
    <property type="molecule type" value="Genomic_DNA"/>
</dbReference>
<keyword evidence="12" id="KW-0282">Flagellum</keyword>
<keyword evidence="13" id="KW-1185">Reference proteome</keyword>
<dbReference type="GO" id="GO:0071978">
    <property type="term" value="P:bacterial-type flagellum-dependent swarming motility"/>
    <property type="evidence" value="ECO:0007669"/>
    <property type="project" value="TreeGrafter"/>
</dbReference>
<keyword evidence="11" id="KW-0732">Signal</keyword>
<evidence type="ECO:0000256" key="5">
    <source>
        <dbReference type="ARBA" id="ARBA00022500"/>
    </source>
</evidence>
<dbReference type="InterPro" id="IPR005503">
    <property type="entry name" value="FliL"/>
</dbReference>
<dbReference type="Pfam" id="PF03748">
    <property type="entry name" value="FliL"/>
    <property type="match status" value="1"/>
</dbReference>
<dbReference type="GO" id="GO:0009425">
    <property type="term" value="C:bacterial-type flagellum basal body"/>
    <property type="evidence" value="ECO:0007669"/>
    <property type="project" value="InterPro"/>
</dbReference>
<keyword evidence="9 10" id="KW-0472">Membrane</keyword>
<evidence type="ECO:0000256" key="8">
    <source>
        <dbReference type="ARBA" id="ARBA00022989"/>
    </source>
</evidence>
<keyword evidence="4" id="KW-1003">Cell membrane</keyword>
<protein>
    <recommendedName>
        <fullName evidence="10">Flagellar protein FliL</fullName>
    </recommendedName>
</protein>
<dbReference type="GO" id="GO:0006935">
    <property type="term" value="P:chemotaxis"/>
    <property type="evidence" value="ECO:0007669"/>
    <property type="project" value="UniProtKB-KW"/>
</dbReference>
<evidence type="ECO:0000256" key="9">
    <source>
        <dbReference type="ARBA" id="ARBA00023136"/>
    </source>
</evidence>
<feature type="signal peptide" evidence="11">
    <location>
        <begin position="1"/>
        <end position="18"/>
    </location>
</feature>
<keyword evidence="7 10" id="KW-0283">Flagellar rotation</keyword>
<evidence type="ECO:0000256" key="7">
    <source>
        <dbReference type="ARBA" id="ARBA00022779"/>
    </source>
</evidence>
<comment type="caution">
    <text evidence="12">The sequence shown here is derived from an EMBL/GenBank/DDBJ whole genome shotgun (WGS) entry which is preliminary data.</text>
</comment>
<sequence length="131" mass="14727">MKPLLLLLIAFFSVPAMAAEPASEVSKTIYYSLFPAFVGNYGSGERLRFYKADVSLRVTDAAAEARVKHHEPLIRNQLVMLFSQQTEESMQSVEAKETLRLEALRQVQSVLAQEEGRPLVSDLLFNNLIVQ</sequence>
<evidence type="ECO:0000256" key="6">
    <source>
        <dbReference type="ARBA" id="ARBA00022692"/>
    </source>
</evidence>
<comment type="subcellular location">
    <subcellularLocation>
        <location evidence="10">Cell inner membrane</location>
    </subcellularLocation>
    <subcellularLocation>
        <location evidence="2">Cell membrane</location>
        <topology evidence="2">Single-pass membrane protein</topology>
    </subcellularLocation>
</comment>
<comment type="similarity">
    <text evidence="3 10">Belongs to the FliL family.</text>
</comment>
<evidence type="ECO:0000256" key="10">
    <source>
        <dbReference type="RuleBase" id="RU364125"/>
    </source>
</evidence>
<keyword evidence="10" id="KW-0997">Cell inner membrane</keyword>
<name>A0A4Q9RDP3_9GAMM</name>
<organism evidence="12 13">
    <name type="scientific">Stutzerimonas kirkiae</name>
    <dbReference type="NCBI Taxonomy" id="2211392"/>
    <lineage>
        <taxon>Bacteria</taxon>
        <taxon>Pseudomonadati</taxon>
        <taxon>Pseudomonadota</taxon>
        <taxon>Gammaproteobacteria</taxon>
        <taxon>Pseudomonadales</taxon>
        <taxon>Pseudomonadaceae</taxon>
        <taxon>Stutzerimonas</taxon>
    </lineage>
</organism>
<dbReference type="GO" id="GO:0005886">
    <property type="term" value="C:plasma membrane"/>
    <property type="evidence" value="ECO:0007669"/>
    <property type="project" value="UniProtKB-SubCell"/>
</dbReference>
<evidence type="ECO:0000256" key="4">
    <source>
        <dbReference type="ARBA" id="ARBA00022475"/>
    </source>
</evidence>
<keyword evidence="12" id="KW-0969">Cilium</keyword>
<feature type="chain" id="PRO_5020696722" description="Flagellar protein FliL" evidence="11">
    <location>
        <begin position="19"/>
        <end position="131"/>
    </location>
</feature>
<dbReference type="RefSeq" id="WP_131182792.1">
    <property type="nucleotide sequence ID" value="NZ_QJUO01000001.1"/>
</dbReference>
<accession>A0A4Q9RDP3</accession>
<evidence type="ECO:0000313" key="12">
    <source>
        <dbReference type="EMBL" id="TBU99328.1"/>
    </source>
</evidence>
<dbReference type="OrthoDB" id="7063251at2"/>
<keyword evidence="12" id="KW-0966">Cell projection</keyword>
<comment type="function">
    <text evidence="1 10">Controls the rotational direction of flagella during chemotaxis.</text>
</comment>
<dbReference type="AlphaFoldDB" id="A0A4Q9RDP3"/>
<dbReference type="PANTHER" id="PTHR35091:SF2">
    <property type="entry name" value="FLAGELLAR PROTEIN FLIL"/>
    <property type="match status" value="1"/>
</dbReference>
<evidence type="ECO:0000256" key="3">
    <source>
        <dbReference type="ARBA" id="ARBA00008281"/>
    </source>
</evidence>
<dbReference type="Proteomes" id="UP000292639">
    <property type="component" value="Unassembled WGS sequence"/>
</dbReference>
<keyword evidence="8" id="KW-1133">Transmembrane helix</keyword>
<evidence type="ECO:0000313" key="13">
    <source>
        <dbReference type="Proteomes" id="UP000292639"/>
    </source>
</evidence>